<dbReference type="GO" id="GO:0046872">
    <property type="term" value="F:metal ion binding"/>
    <property type="evidence" value="ECO:0007669"/>
    <property type="project" value="InterPro"/>
</dbReference>
<dbReference type="PANTHER" id="PTHR21621">
    <property type="entry name" value="RIBOSOMAL PROTEIN S6 MODIFICATION PROTEIN"/>
    <property type="match status" value="1"/>
</dbReference>
<organism evidence="3 4">
    <name type="scientific">candidate division WWE3 bacterium</name>
    <dbReference type="NCBI Taxonomy" id="2053526"/>
    <lineage>
        <taxon>Bacteria</taxon>
        <taxon>Katanobacteria</taxon>
    </lineage>
</organism>
<name>A0A656PMX2_UNCKA</name>
<sequence length="316" mass="36362">MKVLVITTKPDAHVKMVARHLPEWEFLIFDPFKFPYRQGITYLFENGKMEITLDKKNLSDADVVWFRKPNYIKSTKFPVCENLQEFAWNSYKRSITWLYDLLPNSFWVSRPSNIIKGGNKLYQMQLATNLGFNVPDTLVTNSTAEAERFRSRLRDIVTKSLHNEFVDDGGELYAVYTTRLPAEEKIDFSGLAISPAIFQQMIVGADIRVTVIGSKIFATEISKKGSLQGEIDWRLGVADSRKLKYFPTTLPENLNELCLALVRQMGLEYGAIDLMRDYKGKYWFLEINPNGQWGFVELQTGQQLSLAIADLFRNQV</sequence>
<evidence type="ECO:0000313" key="4">
    <source>
        <dbReference type="Proteomes" id="UP000262056"/>
    </source>
</evidence>
<dbReference type="EMBL" id="DQFB01000004">
    <property type="protein sequence ID" value="HCQ40768.1"/>
    <property type="molecule type" value="Genomic_DNA"/>
</dbReference>
<evidence type="ECO:0000256" key="1">
    <source>
        <dbReference type="PROSITE-ProRule" id="PRU00409"/>
    </source>
</evidence>
<dbReference type="Gene3D" id="3.30.470.20">
    <property type="entry name" value="ATP-grasp fold, B domain"/>
    <property type="match status" value="1"/>
</dbReference>
<comment type="caution">
    <text evidence="3">The sequence shown here is derived from an EMBL/GenBank/DDBJ whole genome shotgun (WGS) entry which is preliminary data.</text>
</comment>
<dbReference type="Pfam" id="PF08443">
    <property type="entry name" value="RimK"/>
    <property type="match status" value="1"/>
</dbReference>
<dbReference type="GO" id="GO:0005524">
    <property type="term" value="F:ATP binding"/>
    <property type="evidence" value="ECO:0007669"/>
    <property type="project" value="UniProtKB-UniRule"/>
</dbReference>
<dbReference type="Proteomes" id="UP000262056">
    <property type="component" value="Unassembled WGS sequence"/>
</dbReference>
<dbReference type="AlphaFoldDB" id="A0A656PMX2"/>
<feature type="domain" description="ATP-grasp" evidence="2">
    <location>
        <begin position="124"/>
        <end position="313"/>
    </location>
</feature>
<dbReference type="GO" id="GO:0005737">
    <property type="term" value="C:cytoplasm"/>
    <property type="evidence" value="ECO:0007669"/>
    <property type="project" value="TreeGrafter"/>
</dbReference>
<accession>A0A656PMX2</accession>
<evidence type="ECO:0000313" key="3">
    <source>
        <dbReference type="EMBL" id="HCQ40768.1"/>
    </source>
</evidence>
<dbReference type="GO" id="GO:0018169">
    <property type="term" value="F:ribosomal S6-glutamic acid ligase activity"/>
    <property type="evidence" value="ECO:0007669"/>
    <property type="project" value="TreeGrafter"/>
</dbReference>
<dbReference type="SUPFAM" id="SSF56059">
    <property type="entry name" value="Glutathione synthetase ATP-binding domain-like"/>
    <property type="match status" value="1"/>
</dbReference>
<dbReference type="PROSITE" id="PS50975">
    <property type="entry name" value="ATP_GRASP"/>
    <property type="match status" value="1"/>
</dbReference>
<proteinExistence type="predicted"/>
<dbReference type="InterPro" id="IPR013651">
    <property type="entry name" value="ATP-grasp_RimK-type"/>
</dbReference>
<keyword evidence="1" id="KW-0547">Nucleotide-binding</keyword>
<dbReference type="PANTHER" id="PTHR21621:SF0">
    <property type="entry name" value="BETA-CITRYLGLUTAMATE SYNTHASE B-RELATED"/>
    <property type="match status" value="1"/>
</dbReference>
<dbReference type="InterPro" id="IPR011761">
    <property type="entry name" value="ATP-grasp"/>
</dbReference>
<gene>
    <name evidence="3" type="ORF">DIU24_03615</name>
</gene>
<protein>
    <recommendedName>
        <fullName evidence="2">ATP-grasp domain-containing protein</fullName>
    </recommendedName>
</protein>
<evidence type="ECO:0000259" key="2">
    <source>
        <dbReference type="PROSITE" id="PS50975"/>
    </source>
</evidence>
<dbReference type="GO" id="GO:0009432">
    <property type="term" value="P:SOS response"/>
    <property type="evidence" value="ECO:0007669"/>
    <property type="project" value="TreeGrafter"/>
</dbReference>
<keyword evidence="1" id="KW-0067">ATP-binding</keyword>
<reference evidence="3 4" key="1">
    <citation type="journal article" date="2018" name="Nat. Biotechnol.">
        <title>A standardized bacterial taxonomy based on genome phylogeny substantially revises the tree of life.</title>
        <authorList>
            <person name="Parks D.H."/>
            <person name="Chuvochina M."/>
            <person name="Waite D.W."/>
            <person name="Rinke C."/>
            <person name="Skarshewski A."/>
            <person name="Chaumeil P.A."/>
            <person name="Hugenholtz P."/>
        </authorList>
    </citation>
    <scope>NUCLEOTIDE SEQUENCE [LARGE SCALE GENOMIC DNA]</scope>
    <source>
        <strain evidence="3">UBA12021</strain>
    </source>
</reference>